<dbReference type="Gene3D" id="1.10.238.10">
    <property type="entry name" value="EF-hand"/>
    <property type="match status" value="1"/>
</dbReference>
<evidence type="ECO:0000256" key="2">
    <source>
        <dbReference type="SAM" id="SignalP"/>
    </source>
</evidence>
<sequence>MKILLATLSSLMLLLTPSLGCAGGHEGKPPSFETLDTNGDGMISKDEAKGKLADHFDKLDKDGDGYLKPEDMPKPPKMEMEMDY</sequence>
<keyword evidence="2" id="KW-0732">Signal</keyword>
<feature type="signal peptide" evidence="2">
    <location>
        <begin position="1"/>
        <end position="22"/>
    </location>
</feature>
<proteinExistence type="predicted"/>
<evidence type="ECO:0000313" key="5">
    <source>
        <dbReference type="Proteomes" id="UP000838160"/>
    </source>
</evidence>
<feature type="region of interest" description="Disordered" evidence="1">
    <location>
        <begin position="60"/>
        <end position="84"/>
    </location>
</feature>
<dbReference type="InterPro" id="IPR011992">
    <property type="entry name" value="EF-hand-dom_pair"/>
</dbReference>
<dbReference type="EMBL" id="CAKLCM010000003">
    <property type="protein sequence ID" value="CAH0529511.1"/>
    <property type="molecule type" value="Genomic_DNA"/>
</dbReference>
<comment type="caution">
    <text evidence="4">The sequence shown here is derived from an EMBL/GenBank/DDBJ whole genome shotgun (WGS) entry which is preliminary data.</text>
</comment>
<dbReference type="SUPFAM" id="SSF47473">
    <property type="entry name" value="EF-hand"/>
    <property type="match status" value="1"/>
</dbReference>
<dbReference type="PROSITE" id="PS50222">
    <property type="entry name" value="EF_HAND_2"/>
    <property type="match status" value="1"/>
</dbReference>
<evidence type="ECO:0000259" key="3">
    <source>
        <dbReference type="PROSITE" id="PS50222"/>
    </source>
</evidence>
<feature type="chain" id="PRO_5045117805" description="EF-hand domain-containing protein" evidence="2">
    <location>
        <begin position="23"/>
        <end position="84"/>
    </location>
</feature>
<gene>
    <name evidence="4" type="ORF">VHP8226_03265</name>
</gene>
<dbReference type="InterPro" id="IPR002048">
    <property type="entry name" value="EF_hand_dom"/>
</dbReference>
<protein>
    <recommendedName>
        <fullName evidence="3">EF-hand domain-containing protein</fullName>
    </recommendedName>
</protein>
<keyword evidence="5" id="KW-1185">Reference proteome</keyword>
<feature type="domain" description="EF-hand" evidence="3">
    <location>
        <begin position="32"/>
        <end position="58"/>
    </location>
</feature>
<organism evidence="4 5">
    <name type="scientific">Vibrio hippocampi</name>
    <dbReference type="NCBI Taxonomy" id="654686"/>
    <lineage>
        <taxon>Bacteria</taxon>
        <taxon>Pseudomonadati</taxon>
        <taxon>Pseudomonadota</taxon>
        <taxon>Gammaproteobacteria</taxon>
        <taxon>Vibrionales</taxon>
        <taxon>Vibrionaceae</taxon>
        <taxon>Vibrio</taxon>
    </lineage>
</organism>
<name>A0ABM8ZLV7_9VIBR</name>
<reference evidence="4" key="1">
    <citation type="submission" date="2021-12" db="EMBL/GenBank/DDBJ databases">
        <authorList>
            <person name="Rodrigo-Torres L."/>
            <person name="Arahal R. D."/>
            <person name="Lucena T."/>
        </authorList>
    </citation>
    <scope>NUCLEOTIDE SEQUENCE</scope>
    <source>
        <strain evidence="4">CECT 8226</strain>
    </source>
</reference>
<evidence type="ECO:0000313" key="4">
    <source>
        <dbReference type="EMBL" id="CAH0529511.1"/>
    </source>
</evidence>
<evidence type="ECO:0000256" key="1">
    <source>
        <dbReference type="SAM" id="MobiDB-lite"/>
    </source>
</evidence>
<dbReference type="Pfam" id="PF13202">
    <property type="entry name" value="EF-hand_5"/>
    <property type="match status" value="2"/>
</dbReference>
<accession>A0ABM8ZLV7</accession>
<dbReference type="Proteomes" id="UP000838160">
    <property type="component" value="Unassembled WGS sequence"/>
</dbReference>